<comment type="caution">
    <text evidence="1">The sequence shown here is derived from an EMBL/GenBank/DDBJ whole genome shotgun (WGS) entry which is preliminary data.</text>
</comment>
<name>A0A830FVY5_HALAR</name>
<dbReference type="Proteomes" id="UP000656367">
    <property type="component" value="Unassembled WGS sequence"/>
</dbReference>
<reference evidence="1" key="2">
    <citation type="submission" date="2020-09" db="EMBL/GenBank/DDBJ databases">
        <authorList>
            <person name="Sun Q."/>
            <person name="Ohkuma M."/>
        </authorList>
    </citation>
    <scope>NUCLEOTIDE SEQUENCE</scope>
    <source>
        <strain evidence="1">JCM 15759</strain>
    </source>
</reference>
<sequence length="107" mass="11785">MTNHGSLNNLVVPKYMPSAYVEGMGSEIAVEAATADEVSELRRALRDNQHVDLVATNAETVELSVERHGLRELTRTLLVRERSARKFGQAALAAADRSVRTRLQKAV</sequence>
<dbReference type="AlphaFoldDB" id="A0A830FVY5"/>
<evidence type="ECO:0000313" key="2">
    <source>
        <dbReference type="Proteomes" id="UP000656367"/>
    </source>
</evidence>
<organism evidence="1 2">
    <name type="scientific">Haloarcula argentinensis</name>
    <dbReference type="NCBI Taxonomy" id="43776"/>
    <lineage>
        <taxon>Archaea</taxon>
        <taxon>Methanobacteriati</taxon>
        <taxon>Methanobacteriota</taxon>
        <taxon>Stenosarchaea group</taxon>
        <taxon>Halobacteria</taxon>
        <taxon>Halobacteriales</taxon>
        <taxon>Haloarculaceae</taxon>
        <taxon>Haloarcula</taxon>
    </lineage>
</organism>
<protein>
    <submittedName>
        <fullName evidence="1">Uncharacterized protein</fullName>
    </submittedName>
</protein>
<dbReference type="EMBL" id="BMON01000002">
    <property type="protein sequence ID" value="GGM41689.1"/>
    <property type="molecule type" value="Genomic_DNA"/>
</dbReference>
<proteinExistence type="predicted"/>
<evidence type="ECO:0000313" key="1">
    <source>
        <dbReference type="EMBL" id="GGM41689.1"/>
    </source>
</evidence>
<reference evidence="1" key="1">
    <citation type="journal article" date="2014" name="Int. J. Syst. Evol. Microbiol.">
        <title>Complete genome sequence of Corynebacterium casei LMG S-19264T (=DSM 44701T), isolated from a smear-ripened cheese.</title>
        <authorList>
            <consortium name="US DOE Joint Genome Institute (JGI-PGF)"/>
            <person name="Walter F."/>
            <person name="Albersmeier A."/>
            <person name="Kalinowski J."/>
            <person name="Ruckert C."/>
        </authorList>
    </citation>
    <scope>NUCLEOTIDE SEQUENCE</scope>
    <source>
        <strain evidence="1">JCM 15759</strain>
    </source>
</reference>
<accession>A0A830FVY5</accession>
<gene>
    <name evidence="1" type="ORF">GCM10009006_23650</name>
</gene>